<organism evidence="1">
    <name type="scientific">Arundo donax</name>
    <name type="common">Giant reed</name>
    <name type="synonym">Donax arundinaceus</name>
    <dbReference type="NCBI Taxonomy" id="35708"/>
    <lineage>
        <taxon>Eukaryota</taxon>
        <taxon>Viridiplantae</taxon>
        <taxon>Streptophyta</taxon>
        <taxon>Embryophyta</taxon>
        <taxon>Tracheophyta</taxon>
        <taxon>Spermatophyta</taxon>
        <taxon>Magnoliopsida</taxon>
        <taxon>Liliopsida</taxon>
        <taxon>Poales</taxon>
        <taxon>Poaceae</taxon>
        <taxon>PACMAD clade</taxon>
        <taxon>Arundinoideae</taxon>
        <taxon>Arundineae</taxon>
        <taxon>Arundo</taxon>
    </lineage>
</organism>
<dbReference type="AlphaFoldDB" id="A0A0A8Z9S3"/>
<reference evidence="1" key="2">
    <citation type="journal article" date="2015" name="Data Brief">
        <title>Shoot transcriptome of the giant reed, Arundo donax.</title>
        <authorList>
            <person name="Barrero R.A."/>
            <person name="Guerrero F.D."/>
            <person name="Moolhuijzen P."/>
            <person name="Goolsby J.A."/>
            <person name="Tidwell J."/>
            <person name="Bellgard S.E."/>
            <person name="Bellgard M.I."/>
        </authorList>
    </citation>
    <scope>NUCLEOTIDE SEQUENCE</scope>
    <source>
        <tissue evidence="1">Shoot tissue taken approximately 20 cm above the soil surface</tissue>
    </source>
</reference>
<name>A0A0A8Z9S3_ARUDO</name>
<protein>
    <submittedName>
        <fullName evidence="1">Uncharacterized protein</fullName>
    </submittedName>
</protein>
<dbReference type="EMBL" id="GBRH01262334">
    <property type="protein sequence ID" value="JAD35561.1"/>
    <property type="molecule type" value="Transcribed_RNA"/>
</dbReference>
<sequence>MKIPEKLLLFGQPFGTSFEK</sequence>
<accession>A0A0A8Z9S3</accession>
<reference evidence="1" key="1">
    <citation type="submission" date="2014-09" db="EMBL/GenBank/DDBJ databases">
        <authorList>
            <person name="Magalhaes I.L.F."/>
            <person name="Oliveira U."/>
            <person name="Santos F.R."/>
            <person name="Vidigal T.H.D.A."/>
            <person name="Brescovit A.D."/>
            <person name="Santos A.J."/>
        </authorList>
    </citation>
    <scope>NUCLEOTIDE SEQUENCE</scope>
    <source>
        <tissue evidence="1">Shoot tissue taken approximately 20 cm above the soil surface</tissue>
    </source>
</reference>
<evidence type="ECO:0000313" key="1">
    <source>
        <dbReference type="EMBL" id="JAD35561.1"/>
    </source>
</evidence>
<proteinExistence type="predicted"/>